<dbReference type="InterPro" id="IPR017919">
    <property type="entry name" value="TFIIE/TFIIEa_HTH"/>
</dbReference>
<dbReference type="EMBL" id="CP115612">
    <property type="protein sequence ID" value="WBW73636.1"/>
    <property type="molecule type" value="Genomic_DNA"/>
</dbReference>
<dbReference type="InterPro" id="IPR039997">
    <property type="entry name" value="TFE"/>
</dbReference>
<dbReference type="SUPFAM" id="SSF57783">
    <property type="entry name" value="Zinc beta-ribbon"/>
    <property type="match status" value="1"/>
</dbReference>
<feature type="region of interest" description="Disordered" evidence="4">
    <location>
        <begin position="323"/>
        <end position="383"/>
    </location>
</feature>
<keyword evidence="2" id="KW-0805">Transcription regulation</keyword>
<comment type="similarity">
    <text evidence="1">Belongs to the TFIIE alpha subunit family.</text>
</comment>
<dbReference type="PANTHER" id="PTHR13097">
    <property type="entry name" value="TRANSCRIPTION INITIATION FACTOR IIE, ALPHA SUBUNIT"/>
    <property type="match status" value="1"/>
</dbReference>
<feature type="compositionally biased region" description="Acidic residues" evidence="4">
    <location>
        <begin position="417"/>
        <end position="434"/>
    </location>
</feature>
<dbReference type="KEGG" id="som:SOMG_03858"/>
<sequence length="434" mass="49231">MSNAPEVVQRLIKMIMRAFYETRHIIFMDAVLRHSALTDEQAAILMGIPIKECRFLAGKLREDRLLAIQSRAEVKEGQQRQIQTTYFYIDYCFTIDSIKWRMHQLVKTVEDRMRSDFDSKGYVCPFCQKKYSSLDVLSLVTPEGTFLCSDCATELKDDEESAEMMSSQKRLGRLMGQVSKIIEALKQVDETVVPQNNFQTALERAVPISVENQTFASQSVPKSSADLRNATSSPSITVDFSTGAESAEDVRIKNMDKQAAALQNTVPEWHAMSTISGGITRVGAKNANYSNNSSETVEEEEDKKKDFSTEKSALDAYYASLRAKKQHTDTQQEPSVNIVDDEDEDEEFEDVPSLPSTSPTNHVKRKQEDLNKNNYDDPKKIKTEDTTANYNYLHTENSESLNINDDTKEQHVIINDNNEENVDDDEDDADFEDV</sequence>
<dbReference type="GeneID" id="80877334"/>
<evidence type="ECO:0000313" key="7">
    <source>
        <dbReference type="Proteomes" id="UP001212411"/>
    </source>
</evidence>
<organism evidence="6 7">
    <name type="scientific">Schizosaccharomyces osmophilus</name>
    <dbReference type="NCBI Taxonomy" id="2545709"/>
    <lineage>
        <taxon>Eukaryota</taxon>
        <taxon>Fungi</taxon>
        <taxon>Dikarya</taxon>
        <taxon>Ascomycota</taxon>
        <taxon>Taphrinomycotina</taxon>
        <taxon>Schizosaccharomycetes</taxon>
        <taxon>Schizosaccharomycetales</taxon>
        <taxon>Schizosaccharomycetaceae</taxon>
        <taxon>Schizosaccharomyces</taxon>
    </lineage>
</organism>
<keyword evidence="7" id="KW-1185">Reference proteome</keyword>
<reference evidence="6 7" key="1">
    <citation type="journal article" date="2023" name="G3 (Bethesda)">
        <title>A high-quality reference genome for the fission yeast Schizosaccharomyces osmophilus.</title>
        <authorList>
            <person name="Jia G.S."/>
            <person name="Zhang W.C."/>
            <person name="Liang Y."/>
            <person name="Liu X.H."/>
            <person name="Rhind N."/>
            <person name="Pidoux A."/>
            <person name="Brysch-Herzberg M."/>
            <person name="Du L.L."/>
        </authorList>
    </citation>
    <scope>NUCLEOTIDE SEQUENCE [LARGE SCALE GENOMIC DNA]</scope>
    <source>
        <strain evidence="6 7">CBS 15793</strain>
    </source>
</reference>
<dbReference type="InterPro" id="IPR024550">
    <property type="entry name" value="TFIIEa/SarR/Rpc3_HTH_dom"/>
</dbReference>
<evidence type="ECO:0000259" key="5">
    <source>
        <dbReference type="PROSITE" id="PS51344"/>
    </source>
</evidence>
<feature type="compositionally biased region" description="Acidic residues" evidence="4">
    <location>
        <begin position="339"/>
        <end position="350"/>
    </location>
</feature>
<evidence type="ECO:0000256" key="3">
    <source>
        <dbReference type="ARBA" id="ARBA00023163"/>
    </source>
</evidence>
<dbReference type="GO" id="GO:0005673">
    <property type="term" value="C:transcription factor TFIIE complex"/>
    <property type="evidence" value="ECO:0007669"/>
    <property type="project" value="TreeGrafter"/>
</dbReference>
<dbReference type="InterPro" id="IPR002853">
    <property type="entry name" value="TFIIE_asu"/>
</dbReference>
<accession>A0AAF0AVJ5</accession>
<dbReference type="Proteomes" id="UP001212411">
    <property type="component" value="Chromosome 2"/>
</dbReference>
<dbReference type="GO" id="GO:0006367">
    <property type="term" value="P:transcription initiation at RNA polymerase II promoter"/>
    <property type="evidence" value="ECO:0007669"/>
    <property type="project" value="InterPro"/>
</dbReference>
<dbReference type="PANTHER" id="PTHR13097:SF7">
    <property type="entry name" value="GENERAL TRANSCRIPTION FACTOR IIE SUBUNIT 1"/>
    <property type="match status" value="1"/>
</dbReference>
<gene>
    <name evidence="6" type="primary">tfa1</name>
    <name evidence="6" type="ORF">SOMG_03858</name>
</gene>
<evidence type="ECO:0000256" key="4">
    <source>
        <dbReference type="SAM" id="MobiDB-lite"/>
    </source>
</evidence>
<keyword evidence="3" id="KW-0804">Transcription</keyword>
<dbReference type="SMART" id="SM00531">
    <property type="entry name" value="TFIIE"/>
    <property type="match status" value="1"/>
</dbReference>
<feature type="domain" description="HTH TFE/IIEalpha-type" evidence="5">
    <location>
        <begin position="8"/>
        <end position="99"/>
    </location>
</feature>
<feature type="region of interest" description="Disordered" evidence="4">
    <location>
        <begin position="283"/>
        <end position="309"/>
    </location>
</feature>
<proteinExistence type="inferred from homology"/>
<feature type="compositionally biased region" description="Basic and acidic residues" evidence="4">
    <location>
        <begin position="366"/>
        <end position="383"/>
    </location>
</feature>
<evidence type="ECO:0000256" key="1">
    <source>
        <dbReference type="ARBA" id="ARBA00008947"/>
    </source>
</evidence>
<dbReference type="InterPro" id="IPR013083">
    <property type="entry name" value="Znf_RING/FYVE/PHD"/>
</dbReference>
<dbReference type="Gene3D" id="3.30.40.10">
    <property type="entry name" value="Zinc/RING finger domain, C3HC4 (zinc finger)"/>
    <property type="match status" value="1"/>
</dbReference>
<protein>
    <submittedName>
        <fullName evidence="6">Transcription factor TFIIE alpha subunit, TFIIEA, Tfa1</fullName>
    </submittedName>
</protein>
<dbReference type="Pfam" id="PF02002">
    <property type="entry name" value="TFIIE_alpha"/>
    <property type="match status" value="1"/>
</dbReference>
<dbReference type="AlphaFoldDB" id="A0AAF0AVJ5"/>
<feature type="region of interest" description="Disordered" evidence="4">
    <location>
        <begin position="414"/>
        <end position="434"/>
    </location>
</feature>
<dbReference type="RefSeq" id="XP_056037879.1">
    <property type="nucleotide sequence ID" value="XM_056182645.1"/>
</dbReference>
<name>A0AAF0AVJ5_9SCHI</name>
<evidence type="ECO:0000256" key="2">
    <source>
        <dbReference type="ARBA" id="ARBA00023015"/>
    </source>
</evidence>
<dbReference type="PROSITE" id="PS51344">
    <property type="entry name" value="HTH_TFE_IIE"/>
    <property type="match status" value="1"/>
</dbReference>
<evidence type="ECO:0000313" key="6">
    <source>
        <dbReference type="EMBL" id="WBW73636.1"/>
    </source>
</evidence>